<keyword evidence="1" id="KW-0175">Coiled coil</keyword>
<evidence type="ECO:0000256" key="2">
    <source>
        <dbReference type="SAM" id="MobiDB-lite"/>
    </source>
</evidence>
<dbReference type="Proteomes" id="UP000800092">
    <property type="component" value="Unassembled WGS sequence"/>
</dbReference>
<proteinExistence type="predicted"/>
<dbReference type="GO" id="GO:0006888">
    <property type="term" value="P:endoplasmic reticulum to Golgi vesicle-mediated transport"/>
    <property type="evidence" value="ECO:0007669"/>
    <property type="project" value="TreeGrafter"/>
</dbReference>
<reference evidence="4" key="1">
    <citation type="journal article" date="2020" name="Stud. Mycol.">
        <title>101 Dothideomycetes genomes: a test case for predicting lifestyles and emergence of pathogens.</title>
        <authorList>
            <person name="Haridas S."/>
            <person name="Albert R."/>
            <person name="Binder M."/>
            <person name="Bloem J."/>
            <person name="Labutti K."/>
            <person name="Salamov A."/>
            <person name="Andreopoulos B."/>
            <person name="Baker S."/>
            <person name="Barry K."/>
            <person name="Bills G."/>
            <person name="Bluhm B."/>
            <person name="Cannon C."/>
            <person name="Castanera R."/>
            <person name="Culley D."/>
            <person name="Daum C."/>
            <person name="Ezra D."/>
            <person name="Gonzalez J."/>
            <person name="Henrissat B."/>
            <person name="Kuo A."/>
            <person name="Liang C."/>
            <person name="Lipzen A."/>
            <person name="Lutzoni F."/>
            <person name="Magnuson J."/>
            <person name="Mondo S."/>
            <person name="Nolan M."/>
            <person name="Ohm R."/>
            <person name="Pangilinan J."/>
            <person name="Park H.-J."/>
            <person name="Ramirez L."/>
            <person name="Alfaro M."/>
            <person name="Sun H."/>
            <person name="Tritt A."/>
            <person name="Yoshinaga Y."/>
            <person name="Zwiers L.-H."/>
            <person name="Turgeon B."/>
            <person name="Goodwin S."/>
            <person name="Spatafora J."/>
            <person name="Crous P."/>
            <person name="Grigoriev I."/>
        </authorList>
    </citation>
    <scope>NUCLEOTIDE SEQUENCE</scope>
    <source>
        <strain evidence="4">Tuck. ex Michener</strain>
    </source>
</reference>
<feature type="compositionally biased region" description="Acidic residues" evidence="2">
    <location>
        <begin position="494"/>
        <end position="508"/>
    </location>
</feature>
<dbReference type="GO" id="GO:1990423">
    <property type="term" value="C:RZZ complex"/>
    <property type="evidence" value="ECO:0007669"/>
    <property type="project" value="TreeGrafter"/>
</dbReference>
<evidence type="ECO:0000259" key="3">
    <source>
        <dbReference type="Pfam" id="PF22766"/>
    </source>
</evidence>
<evidence type="ECO:0000313" key="5">
    <source>
        <dbReference type="Proteomes" id="UP000800092"/>
    </source>
</evidence>
<feature type="compositionally biased region" description="Pro residues" evidence="2">
    <location>
        <begin position="635"/>
        <end position="648"/>
    </location>
</feature>
<dbReference type="InterPro" id="IPR055148">
    <property type="entry name" value="ZW10_C_2"/>
</dbReference>
<dbReference type="PANTHER" id="PTHR12205">
    <property type="entry name" value="CENTROMERE/KINETOCHORE PROTEIN ZW10"/>
    <property type="match status" value="1"/>
</dbReference>
<protein>
    <recommendedName>
        <fullName evidence="3">ZW10 C-terminal helical domain-containing protein</fullName>
    </recommendedName>
</protein>
<accession>A0A6A6HMH3</accession>
<dbReference type="GO" id="GO:0005737">
    <property type="term" value="C:cytoplasm"/>
    <property type="evidence" value="ECO:0007669"/>
    <property type="project" value="GOC"/>
</dbReference>
<feature type="domain" description="ZW10 C-terminal helical" evidence="3">
    <location>
        <begin position="704"/>
        <end position="851"/>
    </location>
</feature>
<dbReference type="Pfam" id="PF22766">
    <property type="entry name" value="ZW10_C2"/>
    <property type="match status" value="1"/>
</dbReference>
<sequence length="859" mass="94380">MAPSSEALTDAILKSVQHGEYPDSEAIASADLSTDALPSLLQALDTARDEIKTDIRDLSREAAPDIDGWIAQAKQLQADIERSKATAREIVQQAEAGKALQSNIDDASSKVGLLQNELAFNGTLSETLVRIKDTKRLLDEAQGAAVARDVITAINKLENVDQSTVGKGSLGSARVSGLLQNRVKSLRNDLIEETLRRWNMLITFDYSRSRVVICNKIEQGSRSISIADVAMALVKLDLLEVTIGRFCKDLIRTIRSRFATGKSKTSGPVEFTQVEEQDILEMGPGSDNDGVGHALEDFIKIIKWLTKCLPSMITTSLSSMLLPPLISQFIKDWLQLTIPLSLEGMRDFENALEKISDTAESIGNLGWAGREELVEWVDAAPRTWLTKRREATLDAARRVMLIGLKETKTVERVETEMVAKDDVLGGGTEQTNDDWDEAWEEGENRDPQGPSSPIKDHEDEEDEDASAWDMEDDAEESKANNQPHATKIDTSGANEEDDDAWGWNEEDQGSPNATKSPIEIKKQEPKMNGSKPITARPTEREVTLKETLTVTSVPDGILEVILQVIADAEGLAKPEFSQSTIAPAATGLYLLPTLVLAMYRATASTYYSTLPASNMYIYNDSARLSSQLRSSLLPPSSPGTGPPRPSPSPKLKLDPDLRALDSLSRRAYAHEMDAQRTILRDLLDSAQGFANCTAPPFAHECDRAVAMTVDRVREVHAVWAAILSRSALLQAVGALVVSVMGKVVADVTDMADISEAESKRLRGFCDEIAALSELFVQRGEEGEVVSDVTPYVVPNWFRFQYLGQIMESSLADIVYMWTESELRLEYEASEIVDLIEALFAESEHRRKAIGEIRKSGGGS</sequence>
<evidence type="ECO:0000256" key="1">
    <source>
        <dbReference type="SAM" id="Coils"/>
    </source>
</evidence>
<name>A0A6A6HMH3_VIRVR</name>
<dbReference type="InterPro" id="IPR046362">
    <property type="entry name" value="Zw10/DSL1_C_sf"/>
</dbReference>
<gene>
    <name evidence="4" type="ORF">EV356DRAFT_439345</name>
</gene>
<feature type="compositionally biased region" description="Polar residues" evidence="2">
    <location>
        <begin position="479"/>
        <end position="493"/>
    </location>
</feature>
<feature type="coiled-coil region" evidence="1">
    <location>
        <begin position="41"/>
        <end position="93"/>
    </location>
</feature>
<dbReference type="OrthoDB" id="534815at2759"/>
<keyword evidence="5" id="KW-1185">Reference proteome</keyword>
<dbReference type="AlphaFoldDB" id="A0A6A6HMH3"/>
<dbReference type="EMBL" id="ML991773">
    <property type="protein sequence ID" value="KAF2239217.1"/>
    <property type="molecule type" value="Genomic_DNA"/>
</dbReference>
<organism evidence="4 5">
    <name type="scientific">Viridothelium virens</name>
    <name type="common">Speckled blister lichen</name>
    <name type="synonym">Trypethelium virens</name>
    <dbReference type="NCBI Taxonomy" id="1048519"/>
    <lineage>
        <taxon>Eukaryota</taxon>
        <taxon>Fungi</taxon>
        <taxon>Dikarya</taxon>
        <taxon>Ascomycota</taxon>
        <taxon>Pezizomycotina</taxon>
        <taxon>Dothideomycetes</taxon>
        <taxon>Dothideomycetes incertae sedis</taxon>
        <taxon>Trypetheliales</taxon>
        <taxon>Trypetheliaceae</taxon>
        <taxon>Viridothelium</taxon>
    </lineage>
</organism>
<feature type="region of interest" description="Disordered" evidence="2">
    <location>
        <begin position="628"/>
        <end position="654"/>
    </location>
</feature>
<feature type="region of interest" description="Disordered" evidence="2">
    <location>
        <begin position="439"/>
        <end position="537"/>
    </location>
</feature>
<dbReference type="PANTHER" id="PTHR12205:SF0">
    <property type="entry name" value="CENTROMERE_KINETOCHORE PROTEIN ZW10 HOMOLOG"/>
    <property type="match status" value="1"/>
</dbReference>
<evidence type="ECO:0000313" key="4">
    <source>
        <dbReference type="EMBL" id="KAF2239217.1"/>
    </source>
</evidence>
<dbReference type="Gene3D" id="1.10.357.150">
    <property type="match status" value="1"/>
</dbReference>
<feature type="compositionally biased region" description="Acidic residues" evidence="2">
    <location>
        <begin position="458"/>
        <end position="475"/>
    </location>
</feature>
<dbReference type="GO" id="GO:0007094">
    <property type="term" value="P:mitotic spindle assembly checkpoint signaling"/>
    <property type="evidence" value="ECO:0007669"/>
    <property type="project" value="TreeGrafter"/>
</dbReference>